<sequence length="348" mass="35485">MFTFPNSSAMDATAGSGGPITFLPRIVTGQPEQVAAHVAQVLDKAKQFVTLMDDFAKAEKQLAQVWSGAASETALKKITDSLQSFEKIIKVVQEGAQLLGVAGTLVKTAQTAYTTVVSAVNPTVAALMSNPWTHAAAVALSTATSASLRSFIEAIGALLKTLGFTKIATEVTTLVSIIQELEKLFGNNKSASASTPTGTTPSTSTVTSNPVTAPVTPPPVASTTGQQVTSTPTVPTVTTPNGTTPTTGTLPSTNPYNYTPPALGGTNPSTANTWIPVDPPAATTPTAPATPPAADTGVIKVTTTIGDESTTVEIPTGHDAQLDVDIPVNGQHVTEHISVTGTGKVGVS</sequence>
<dbReference type="Gene3D" id="1.10.287.1060">
    <property type="entry name" value="ESAT-6-like"/>
    <property type="match status" value="1"/>
</dbReference>
<dbReference type="InterPro" id="IPR036689">
    <property type="entry name" value="ESAT-6-like_sf"/>
</dbReference>
<evidence type="ECO:0000313" key="3">
    <source>
        <dbReference type="Proteomes" id="UP000256269"/>
    </source>
</evidence>
<dbReference type="OrthoDB" id="3358456at2"/>
<proteinExistence type="predicted"/>
<protein>
    <submittedName>
        <fullName evidence="2">Uncharacterized protein</fullName>
    </submittedName>
</protein>
<gene>
    <name evidence="2" type="ORF">BCF44_10378</name>
</gene>
<dbReference type="AlphaFoldDB" id="A0A3E0HYU9"/>
<feature type="compositionally biased region" description="Low complexity" evidence="1">
    <location>
        <begin position="190"/>
        <end position="214"/>
    </location>
</feature>
<feature type="region of interest" description="Disordered" evidence="1">
    <location>
        <begin position="188"/>
        <end position="255"/>
    </location>
</feature>
<evidence type="ECO:0000313" key="2">
    <source>
        <dbReference type="EMBL" id="REH51629.1"/>
    </source>
</evidence>
<dbReference type="SUPFAM" id="SSF140453">
    <property type="entry name" value="EsxAB dimer-like"/>
    <property type="match status" value="1"/>
</dbReference>
<keyword evidence="3" id="KW-1185">Reference proteome</keyword>
<dbReference type="Proteomes" id="UP000256269">
    <property type="component" value="Unassembled WGS sequence"/>
</dbReference>
<evidence type="ECO:0000256" key="1">
    <source>
        <dbReference type="SAM" id="MobiDB-lite"/>
    </source>
</evidence>
<dbReference type="RefSeq" id="WP_116173696.1">
    <property type="nucleotide sequence ID" value="NZ_CP144375.1"/>
</dbReference>
<name>A0A3E0HYU9_9PSEU</name>
<feature type="compositionally biased region" description="Low complexity" evidence="1">
    <location>
        <begin position="221"/>
        <end position="255"/>
    </location>
</feature>
<comment type="caution">
    <text evidence="2">The sequence shown here is derived from an EMBL/GenBank/DDBJ whole genome shotgun (WGS) entry which is preliminary data.</text>
</comment>
<organism evidence="2 3">
    <name type="scientific">Kutzneria buriramensis</name>
    <dbReference type="NCBI Taxonomy" id="1045776"/>
    <lineage>
        <taxon>Bacteria</taxon>
        <taxon>Bacillati</taxon>
        <taxon>Actinomycetota</taxon>
        <taxon>Actinomycetes</taxon>
        <taxon>Pseudonocardiales</taxon>
        <taxon>Pseudonocardiaceae</taxon>
        <taxon>Kutzneria</taxon>
    </lineage>
</organism>
<reference evidence="2 3" key="1">
    <citation type="submission" date="2018-08" db="EMBL/GenBank/DDBJ databases">
        <title>Genomic Encyclopedia of Archaeal and Bacterial Type Strains, Phase II (KMG-II): from individual species to whole genera.</title>
        <authorList>
            <person name="Goeker M."/>
        </authorList>
    </citation>
    <scope>NUCLEOTIDE SEQUENCE [LARGE SCALE GENOMIC DNA]</scope>
    <source>
        <strain evidence="2 3">DSM 45791</strain>
    </source>
</reference>
<accession>A0A3E0HYU9</accession>
<dbReference type="EMBL" id="QUNO01000003">
    <property type="protein sequence ID" value="REH51629.1"/>
    <property type="molecule type" value="Genomic_DNA"/>
</dbReference>